<keyword evidence="1" id="KW-0285">Flavoprotein</keyword>
<feature type="domain" description="NADPH-dependent FMN reductase-like" evidence="3">
    <location>
        <begin position="4"/>
        <end position="122"/>
    </location>
</feature>
<reference evidence="4" key="1">
    <citation type="submission" date="2020-08" db="EMBL/GenBank/DDBJ databases">
        <title>Genomic Encyclopedia of Type Strains, Phase IV (KMG-IV): sequencing the most valuable type-strain genomes for metagenomic binning, comparative biology and taxonomic classification.</title>
        <authorList>
            <person name="Goeker M."/>
        </authorList>
    </citation>
    <scope>NUCLEOTIDE SEQUENCE [LARGE SCALE GENOMIC DNA]</scope>
    <source>
        <strain evidence="4">DSM 105720</strain>
    </source>
</reference>
<name>A0A840D2P8_9BACE</name>
<dbReference type="PANTHER" id="PTHR43278">
    <property type="entry name" value="NAD(P)H-DEPENDENT FMN-CONTAINING OXIDOREDUCTASE YWQN-RELATED"/>
    <property type="match status" value="1"/>
</dbReference>
<dbReference type="RefSeq" id="WP_044164477.1">
    <property type="nucleotide sequence ID" value="NZ_JACIER010000019.1"/>
</dbReference>
<dbReference type="EMBL" id="JACIER010000019">
    <property type="protein sequence ID" value="MBB4045896.1"/>
    <property type="molecule type" value="Genomic_DNA"/>
</dbReference>
<dbReference type="Gene3D" id="3.40.50.360">
    <property type="match status" value="1"/>
</dbReference>
<evidence type="ECO:0000259" key="3">
    <source>
        <dbReference type="Pfam" id="PF03358"/>
    </source>
</evidence>
<dbReference type="SUPFAM" id="SSF52218">
    <property type="entry name" value="Flavoproteins"/>
    <property type="match status" value="1"/>
</dbReference>
<organism evidence="4 5">
    <name type="scientific">Bacteroides reticulotermitis</name>
    <dbReference type="NCBI Taxonomy" id="1133319"/>
    <lineage>
        <taxon>Bacteria</taxon>
        <taxon>Pseudomonadati</taxon>
        <taxon>Bacteroidota</taxon>
        <taxon>Bacteroidia</taxon>
        <taxon>Bacteroidales</taxon>
        <taxon>Bacteroidaceae</taxon>
        <taxon>Bacteroides</taxon>
    </lineage>
</organism>
<protein>
    <submittedName>
        <fullName evidence="4">Multimeric flavodoxin WrbA</fullName>
    </submittedName>
</protein>
<keyword evidence="2" id="KW-0288">FMN</keyword>
<dbReference type="InterPro" id="IPR029039">
    <property type="entry name" value="Flavoprotein-like_sf"/>
</dbReference>
<evidence type="ECO:0000256" key="1">
    <source>
        <dbReference type="ARBA" id="ARBA00022630"/>
    </source>
</evidence>
<dbReference type="PANTHER" id="PTHR43278:SF1">
    <property type="entry name" value="IRON-SULFUR FLAVOPROTEIN MJ1083"/>
    <property type="match status" value="1"/>
</dbReference>
<dbReference type="InterPro" id="IPR005025">
    <property type="entry name" value="FMN_Rdtase-like_dom"/>
</dbReference>
<evidence type="ECO:0000313" key="4">
    <source>
        <dbReference type="EMBL" id="MBB4045896.1"/>
    </source>
</evidence>
<sequence length="179" mass="19971">MIKKLLVISASPRKGGNSDYLSDLFIYGAEEAGHQVEKVFLREKDINYCTACYSCKKHAGRCAIKDDVPAIIDSMIDADVVVLSTPVYFYCMNAQLKTIIDRSVMKWTEIKNKDFYLIATAAEEDDHAMEGTIKSYQGFLECLTNVRDAGHILGKGVYDVGEIMEKPIVEGAFLLGRNI</sequence>
<dbReference type="AlphaFoldDB" id="A0A840D2P8"/>
<evidence type="ECO:0000313" key="5">
    <source>
        <dbReference type="Proteomes" id="UP000560658"/>
    </source>
</evidence>
<accession>A0A840D2P8</accession>
<proteinExistence type="predicted"/>
<dbReference type="GO" id="GO:0016491">
    <property type="term" value="F:oxidoreductase activity"/>
    <property type="evidence" value="ECO:0007669"/>
    <property type="project" value="InterPro"/>
</dbReference>
<comment type="caution">
    <text evidence="4">The sequence shown here is derived from an EMBL/GenBank/DDBJ whole genome shotgun (WGS) entry which is preliminary data.</text>
</comment>
<dbReference type="InterPro" id="IPR051796">
    <property type="entry name" value="ISF_SsuE-like"/>
</dbReference>
<gene>
    <name evidence="4" type="ORF">GGR06_003719</name>
</gene>
<keyword evidence="5" id="KW-1185">Reference proteome</keyword>
<dbReference type="Proteomes" id="UP000560658">
    <property type="component" value="Unassembled WGS sequence"/>
</dbReference>
<evidence type="ECO:0000256" key="2">
    <source>
        <dbReference type="ARBA" id="ARBA00022643"/>
    </source>
</evidence>
<dbReference type="Pfam" id="PF03358">
    <property type="entry name" value="FMN_red"/>
    <property type="match status" value="1"/>
</dbReference>